<reference evidence="2 3" key="1">
    <citation type="submission" date="2017-02" db="EMBL/GenBank/DDBJ databases">
        <title>The new phylogeny of genus Mycobacterium.</title>
        <authorList>
            <person name="Tortoli E."/>
            <person name="Trovato A."/>
            <person name="Cirillo D.M."/>
        </authorList>
    </citation>
    <scope>NUCLEOTIDE SEQUENCE [LARGE SCALE GENOMIC DNA]</scope>
    <source>
        <strain evidence="2 3">DSM 45145</strain>
    </source>
</reference>
<name>A0ABX3SY45_9MYCO</name>
<keyword evidence="3" id="KW-1185">Reference proteome</keyword>
<dbReference type="Gene3D" id="3.40.50.10890">
    <property type="match status" value="1"/>
</dbReference>
<dbReference type="Pfam" id="PF07521">
    <property type="entry name" value="RMMBL"/>
    <property type="match status" value="1"/>
</dbReference>
<evidence type="ECO:0000259" key="1">
    <source>
        <dbReference type="Pfam" id="PF07521"/>
    </source>
</evidence>
<organism evidence="2 3">
    <name type="scientific">Mycobacterium noviomagense</name>
    <dbReference type="NCBI Taxonomy" id="459858"/>
    <lineage>
        <taxon>Bacteria</taxon>
        <taxon>Bacillati</taxon>
        <taxon>Actinomycetota</taxon>
        <taxon>Actinomycetes</taxon>
        <taxon>Mycobacteriales</taxon>
        <taxon>Mycobacteriaceae</taxon>
        <taxon>Mycobacterium</taxon>
    </lineage>
</organism>
<accession>A0ABX3SY45</accession>
<dbReference type="Gene3D" id="3.60.15.10">
    <property type="entry name" value="Ribonuclease Z/Hydroxyacylglutathione hydrolase-like"/>
    <property type="match status" value="1"/>
</dbReference>
<dbReference type="InterPro" id="IPR036866">
    <property type="entry name" value="RibonucZ/Hydroxyglut_hydro"/>
</dbReference>
<dbReference type="Proteomes" id="UP000192374">
    <property type="component" value="Unassembled WGS sequence"/>
</dbReference>
<proteinExistence type="predicted"/>
<feature type="domain" description="Zn-dependent metallo-hydrolase RNA specificity" evidence="1">
    <location>
        <begin position="2"/>
        <end position="66"/>
    </location>
</feature>
<protein>
    <recommendedName>
        <fullName evidence="1">Zn-dependent metallo-hydrolase RNA specificity domain-containing protein</fullName>
    </recommendedName>
</protein>
<sequence length="75" mass="8340">QDVPIRAEVASLDNLSAHADADEILAWMRGFTQTPRRTFVTHGEPEAADALRARIDHELGWSVAVPEYLQTVDLV</sequence>
<gene>
    <name evidence="2" type="ORF">BST37_23175</name>
</gene>
<dbReference type="InterPro" id="IPR011108">
    <property type="entry name" value="RMMBL"/>
</dbReference>
<dbReference type="SUPFAM" id="SSF56281">
    <property type="entry name" value="Metallo-hydrolase/oxidoreductase"/>
    <property type="match status" value="1"/>
</dbReference>
<evidence type="ECO:0000313" key="2">
    <source>
        <dbReference type="EMBL" id="ORB05909.1"/>
    </source>
</evidence>
<comment type="caution">
    <text evidence="2">The sequence shown here is derived from an EMBL/GenBank/DDBJ whole genome shotgun (WGS) entry which is preliminary data.</text>
</comment>
<dbReference type="EMBL" id="MVIC01000217">
    <property type="protein sequence ID" value="ORB05909.1"/>
    <property type="molecule type" value="Genomic_DNA"/>
</dbReference>
<evidence type="ECO:0000313" key="3">
    <source>
        <dbReference type="Proteomes" id="UP000192374"/>
    </source>
</evidence>
<dbReference type="RefSeq" id="WP_282957149.1">
    <property type="nucleotide sequence ID" value="NZ_MVIC01000217.1"/>
</dbReference>
<feature type="non-terminal residue" evidence="2">
    <location>
        <position position="1"/>
    </location>
</feature>